<evidence type="ECO:0008006" key="3">
    <source>
        <dbReference type="Google" id="ProtNLM"/>
    </source>
</evidence>
<dbReference type="AlphaFoldDB" id="A0A1F4UHH4"/>
<dbReference type="EMBL" id="MEUW01000021">
    <property type="protein sequence ID" value="OGC44394.1"/>
    <property type="molecule type" value="Genomic_DNA"/>
</dbReference>
<protein>
    <recommendedName>
        <fullName evidence="3">Tyrosine specific protein phosphatases domain-containing protein</fullName>
    </recommendedName>
</protein>
<evidence type="ECO:0000313" key="1">
    <source>
        <dbReference type="EMBL" id="OGC44394.1"/>
    </source>
</evidence>
<name>A0A1F4UHH4_UNCKA</name>
<gene>
    <name evidence="1" type="ORF">A2V54_03395</name>
</gene>
<proteinExistence type="predicted"/>
<dbReference type="Proteomes" id="UP000176583">
    <property type="component" value="Unassembled WGS sequence"/>
</dbReference>
<comment type="caution">
    <text evidence="1">The sequence shown here is derived from an EMBL/GenBank/DDBJ whole genome shotgun (WGS) entry which is preliminary data.</text>
</comment>
<evidence type="ECO:0000313" key="2">
    <source>
        <dbReference type="Proteomes" id="UP000176583"/>
    </source>
</evidence>
<sequence>MKKVHIHTFGGAIAGNKAPPSPTSRPWDLCLNVMHLKDPHDSGLKPETQKIFLGLNVEAVEFISSFADFTVRGVLEEFDEAAVAINCWCGWARSVSLAEILASYWRESGLEVDVVHLHHDVKPPHMYESELIGD</sequence>
<accession>A0A1F4UHH4</accession>
<reference evidence="1 2" key="1">
    <citation type="journal article" date="2016" name="Nat. Commun.">
        <title>Thousands of microbial genomes shed light on interconnected biogeochemical processes in an aquifer system.</title>
        <authorList>
            <person name="Anantharaman K."/>
            <person name="Brown C.T."/>
            <person name="Hug L.A."/>
            <person name="Sharon I."/>
            <person name="Castelle C.J."/>
            <person name="Probst A.J."/>
            <person name="Thomas B.C."/>
            <person name="Singh A."/>
            <person name="Wilkins M.J."/>
            <person name="Karaoz U."/>
            <person name="Brodie E.L."/>
            <person name="Williams K.H."/>
            <person name="Hubbard S.S."/>
            <person name="Banfield J.F."/>
        </authorList>
    </citation>
    <scope>NUCLEOTIDE SEQUENCE [LARGE SCALE GENOMIC DNA]</scope>
</reference>
<organism evidence="1 2">
    <name type="scientific">candidate division WWE3 bacterium RBG_19FT_COMBO_53_11</name>
    <dbReference type="NCBI Taxonomy" id="1802613"/>
    <lineage>
        <taxon>Bacteria</taxon>
        <taxon>Katanobacteria</taxon>
    </lineage>
</organism>
<dbReference type="STRING" id="1802613.A2V54_03395"/>